<evidence type="ECO:0000256" key="12">
    <source>
        <dbReference type="ARBA" id="ARBA00022932"/>
    </source>
</evidence>
<evidence type="ECO:0000256" key="1">
    <source>
        <dbReference type="ARBA" id="ARBA00001936"/>
    </source>
</evidence>
<comment type="catalytic activity">
    <reaction evidence="14 18">
        <text>DNA(n) + a 2'-deoxyribonucleoside 5'-triphosphate = DNA(n+1) + diphosphate</text>
        <dbReference type="Rhea" id="RHEA:22508"/>
        <dbReference type="Rhea" id="RHEA-COMP:17339"/>
        <dbReference type="Rhea" id="RHEA-COMP:17340"/>
        <dbReference type="ChEBI" id="CHEBI:33019"/>
        <dbReference type="ChEBI" id="CHEBI:61560"/>
        <dbReference type="ChEBI" id="CHEBI:173112"/>
        <dbReference type="EC" id="2.7.7.7"/>
    </reaction>
</comment>
<evidence type="ECO:0000256" key="8">
    <source>
        <dbReference type="ARBA" id="ARBA00022723"/>
    </source>
</evidence>
<dbReference type="NCBIfam" id="TIGR01406">
    <property type="entry name" value="dnaQ_proteo"/>
    <property type="match status" value="1"/>
</dbReference>
<dbReference type="RefSeq" id="WP_369601929.1">
    <property type="nucleotide sequence ID" value="NZ_CP154858.1"/>
</dbReference>
<dbReference type="FunFam" id="3.30.420.10:FF:000012">
    <property type="entry name" value="DNA polymerase III subunit epsilon"/>
    <property type="match status" value="1"/>
</dbReference>
<dbReference type="GO" id="GO:0003677">
    <property type="term" value="F:DNA binding"/>
    <property type="evidence" value="ECO:0007669"/>
    <property type="project" value="InterPro"/>
</dbReference>
<comment type="cofactor">
    <cofactor evidence="1 18">
        <name>Mn(2+)</name>
        <dbReference type="ChEBI" id="CHEBI:29035"/>
    </cofactor>
</comment>
<dbReference type="GO" id="GO:0008408">
    <property type="term" value="F:3'-5' exonuclease activity"/>
    <property type="evidence" value="ECO:0007669"/>
    <property type="project" value="TreeGrafter"/>
</dbReference>
<comment type="function">
    <text evidence="18">DNA polymerase III is a complex, multichain enzyme responsible for most of the replicative synthesis in bacteria. The epsilon subunit contain the editing function and is a proofreading 3'-5' exonuclease.</text>
</comment>
<comment type="subunit">
    <text evidence="18">DNA polymerase III contains a core (composed of alpha, epsilon and theta chains) that associates with a tau subunit. This core dimerizes to form the POLIII' complex. PolIII' associates with the gamma complex (composed of gamma, delta, delta', psi and chi chains) and with the beta chain to form the complete DNA polymerase III complex.</text>
</comment>
<keyword evidence="4 18" id="KW-0808">Transferase</keyword>
<evidence type="ECO:0000256" key="18">
    <source>
        <dbReference type="RuleBase" id="RU364087"/>
    </source>
</evidence>
<keyword evidence="9 18" id="KW-0378">Hydrolase</keyword>
<dbReference type="CDD" id="cd06131">
    <property type="entry name" value="DNA_pol_III_epsilon_Ecoli_like"/>
    <property type="match status" value="1"/>
</dbReference>
<keyword evidence="12 18" id="KW-0239">DNA-directed DNA polymerase</keyword>
<evidence type="ECO:0000256" key="13">
    <source>
        <dbReference type="ARBA" id="ARBA00023211"/>
    </source>
</evidence>
<dbReference type="SMART" id="SM00479">
    <property type="entry name" value="EXOIII"/>
    <property type="match status" value="1"/>
</dbReference>
<evidence type="ECO:0000256" key="4">
    <source>
        <dbReference type="ARBA" id="ARBA00022679"/>
    </source>
</evidence>
<evidence type="ECO:0000256" key="9">
    <source>
        <dbReference type="ARBA" id="ARBA00022801"/>
    </source>
</evidence>
<keyword evidence="10 18" id="KW-0269">Exonuclease</keyword>
<keyword evidence="11 17" id="KW-0460">Magnesium</keyword>
<sequence>MRQIVLDTETTGIDPKEGHRIIEIGCVELIERRLTGNHFHVYINPEREVEEEALAVHGISNEFLADKPVFREIAGSFLEFIRGAELIIHNAPFDVGFIDHEFALLNDPRFGTVADICTVTDTLVMARHKHPGQRNSLDALCKRYGIDNSHRELHGALLDAEILADVYLAMTGGQTLLSLGGGDEGADDSAAEPIRRLPADRPRLRVIHASEQELAAHEARLDDIAKAAGKVIWREREA</sequence>
<feature type="binding site" evidence="16">
    <location>
        <position position="57"/>
    </location>
    <ligand>
        <name>substrate</name>
    </ligand>
</feature>
<feature type="binding site" evidence="16">
    <location>
        <position position="7"/>
    </location>
    <ligand>
        <name>substrate</name>
    </ligand>
</feature>
<dbReference type="Gene3D" id="3.30.420.10">
    <property type="entry name" value="Ribonuclease H-like superfamily/Ribonuclease H"/>
    <property type="match status" value="1"/>
</dbReference>
<accession>A0AB39UXV7</accession>
<dbReference type="AlphaFoldDB" id="A0AB39UXV7"/>
<evidence type="ECO:0000256" key="7">
    <source>
        <dbReference type="ARBA" id="ARBA00022722"/>
    </source>
</evidence>
<dbReference type="EC" id="2.7.7.7" evidence="2 18"/>
<evidence type="ECO:0000256" key="11">
    <source>
        <dbReference type="ARBA" id="ARBA00022842"/>
    </source>
</evidence>
<dbReference type="PANTHER" id="PTHR30231">
    <property type="entry name" value="DNA POLYMERASE III SUBUNIT EPSILON"/>
    <property type="match status" value="1"/>
</dbReference>
<feature type="binding site" evidence="16">
    <location>
        <position position="9"/>
    </location>
    <ligand>
        <name>substrate</name>
    </ligand>
</feature>
<keyword evidence="8 17" id="KW-0479">Metal-binding</keyword>
<feature type="domain" description="Exonuclease" evidence="19">
    <location>
        <begin position="2"/>
        <end position="176"/>
    </location>
</feature>
<name>A0AB39UXV7_9GAMM</name>
<keyword evidence="7 18" id="KW-0540">Nuclease</keyword>
<dbReference type="Pfam" id="PF00929">
    <property type="entry name" value="RNase_T"/>
    <property type="match status" value="1"/>
</dbReference>
<dbReference type="InterPro" id="IPR012337">
    <property type="entry name" value="RNaseH-like_sf"/>
</dbReference>
<feature type="binding site" evidence="17">
    <location>
        <position position="7"/>
    </location>
    <ligand>
        <name>a divalent metal cation</name>
        <dbReference type="ChEBI" id="CHEBI:60240"/>
        <label>1</label>
        <note>catalytic</note>
    </ligand>
</feature>
<gene>
    <name evidence="18 20" type="primary">dnaQ</name>
    <name evidence="20" type="ORF">AAIA72_02775</name>
</gene>
<dbReference type="GO" id="GO:0045004">
    <property type="term" value="P:DNA replication proofreading"/>
    <property type="evidence" value="ECO:0007669"/>
    <property type="project" value="TreeGrafter"/>
</dbReference>
<dbReference type="InterPro" id="IPR006309">
    <property type="entry name" value="DnaQ_proteo"/>
</dbReference>
<feature type="binding site" evidence="16">
    <location>
        <position position="159"/>
    </location>
    <ligand>
        <name>substrate</name>
    </ligand>
</feature>
<feature type="binding site" evidence="17">
    <location>
        <position position="9"/>
    </location>
    <ligand>
        <name>a divalent metal cation</name>
        <dbReference type="ChEBI" id="CHEBI:60240"/>
        <label>1</label>
        <note>catalytic</note>
    </ligand>
</feature>
<keyword evidence="5 18" id="KW-0548">Nucleotidyltransferase</keyword>
<dbReference type="GO" id="GO:0046872">
    <property type="term" value="F:metal ion binding"/>
    <property type="evidence" value="ECO:0007669"/>
    <property type="project" value="UniProtKB-KW"/>
</dbReference>
<evidence type="ECO:0000256" key="14">
    <source>
        <dbReference type="ARBA" id="ARBA00049244"/>
    </source>
</evidence>
<feature type="binding site" evidence="17">
    <location>
        <position position="159"/>
    </location>
    <ligand>
        <name>a divalent metal cation</name>
        <dbReference type="ChEBI" id="CHEBI:60240"/>
        <label>1</label>
        <note>catalytic</note>
    </ligand>
</feature>
<evidence type="ECO:0000259" key="19">
    <source>
        <dbReference type="SMART" id="SM00479"/>
    </source>
</evidence>
<feature type="binding site" evidence="16">
    <location>
        <position position="52"/>
    </location>
    <ligand>
        <name>substrate</name>
    </ligand>
</feature>
<dbReference type="InterPro" id="IPR006054">
    <property type="entry name" value="DnaQ"/>
</dbReference>
<evidence type="ECO:0000313" key="20">
    <source>
        <dbReference type="EMBL" id="XDT72928.1"/>
    </source>
</evidence>
<evidence type="ECO:0000256" key="10">
    <source>
        <dbReference type="ARBA" id="ARBA00022839"/>
    </source>
</evidence>
<dbReference type="GO" id="GO:0003887">
    <property type="term" value="F:DNA-directed DNA polymerase activity"/>
    <property type="evidence" value="ECO:0007669"/>
    <property type="project" value="UniProtKB-KW"/>
</dbReference>
<evidence type="ECO:0000256" key="5">
    <source>
        <dbReference type="ARBA" id="ARBA00022695"/>
    </source>
</evidence>
<dbReference type="NCBIfam" id="TIGR00573">
    <property type="entry name" value="dnaq"/>
    <property type="match status" value="1"/>
</dbReference>
<dbReference type="InterPro" id="IPR036397">
    <property type="entry name" value="RNaseH_sf"/>
</dbReference>
<dbReference type="GO" id="GO:0005829">
    <property type="term" value="C:cytosol"/>
    <property type="evidence" value="ECO:0007669"/>
    <property type="project" value="TreeGrafter"/>
</dbReference>
<dbReference type="PANTHER" id="PTHR30231:SF41">
    <property type="entry name" value="DNA POLYMERASE III SUBUNIT EPSILON"/>
    <property type="match status" value="1"/>
</dbReference>
<comment type="cofactor">
    <cofactor evidence="17">
        <name>Mg(2+)</name>
        <dbReference type="ChEBI" id="CHEBI:18420"/>
    </cofactor>
    <cofactor evidence="17">
        <name>Mn(2+)</name>
        <dbReference type="ChEBI" id="CHEBI:29035"/>
    </cofactor>
    <text evidence="17">Binds 2 divalent metal cations. Magnesium or manganese.</text>
</comment>
<dbReference type="EMBL" id="CP154858">
    <property type="protein sequence ID" value="XDT72928.1"/>
    <property type="molecule type" value="Genomic_DNA"/>
</dbReference>
<keyword evidence="6 18" id="KW-0235">DNA replication</keyword>
<reference evidence="20" key="1">
    <citation type="submission" date="2024-05" db="EMBL/GenBank/DDBJ databases">
        <title>Genome sequencing of novel strain.</title>
        <authorList>
            <person name="Ganbat D."/>
            <person name="Ganbat S."/>
            <person name="Lee S.-J."/>
        </authorList>
    </citation>
    <scope>NUCLEOTIDE SEQUENCE</scope>
    <source>
        <strain evidence="20">SMD15-11</strain>
    </source>
</reference>
<feature type="active site" description="Proton acceptor" evidence="15">
    <location>
        <position position="154"/>
    </location>
</feature>
<organism evidence="20">
    <name type="scientific">Thermohahella caldifontis</name>
    <dbReference type="NCBI Taxonomy" id="3142973"/>
    <lineage>
        <taxon>Bacteria</taxon>
        <taxon>Pseudomonadati</taxon>
        <taxon>Pseudomonadota</taxon>
        <taxon>Gammaproteobacteria</taxon>
        <taxon>Oceanospirillales</taxon>
        <taxon>Hahellaceae</taxon>
        <taxon>Thermohahella</taxon>
    </lineage>
</organism>
<evidence type="ECO:0000256" key="15">
    <source>
        <dbReference type="PIRSR" id="PIRSR606309-1"/>
    </source>
</evidence>
<evidence type="ECO:0000256" key="6">
    <source>
        <dbReference type="ARBA" id="ARBA00022705"/>
    </source>
</evidence>
<protein>
    <recommendedName>
        <fullName evidence="3 18">DNA polymerase III subunit epsilon</fullName>
        <ecNumber evidence="2 18">2.7.7.7</ecNumber>
    </recommendedName>
</protein>
<proteinExistence type="predicted"/>
<keyword evidence="13 17" id="KW-0464">Manganese</keyword>
<evidence type="ECO:0000256" key="3">
    <source>
        <dbReference type="ARBA" id="ARBA00020352"/>
    </source>
</evidence>
<dbReference type="KEGG" id="tcd:AAIA72_02775"/>
<evidence type="ECO:0000256" key="16">
    <source>
        <dbReference type="PIRSR" id="PIRSR606309-2"/>
    </source>
</evidence>
<dbReference type="NCBIfam" id="NF004316">
    <property type="entry name" value="PRK05711.1"/>
    <property type="match status" value="1"/>
</dbReference>
<dbReference type="SUPFAM" id="SSF53098">
    <property type="entry name" value="Ribonuclease H-like"/>
    <property type="match status" value="1"/>
</dbReference>
<dbReference type="InterPro" id="IPR013520">
    <property type="entry name" value="Ribonucl_H"/>
</dbReference>
<evidence type="ECO:0000256" key="2">
    <source>
        <dbReference type="ARBA" id="ARBA00012417"/>
    </source>
</evidence>
<evidence type="ECO:0000256" key="17">
    <source>
        <dbReference type="PIRSR" id="PIRSR606309-3"/>
    </source>
</evidence>